<reference evidence="2" key="1">
    <citation type="journal article" date="2013" name="Nature">
        <title>Draft genome of the wheat A-genome progenitor Triticum urartu.</title>
        <authorList>
            <person name="Ling H.Q."/>
            <person name="Zhao S."/>
            <person name="Liu D."/>
            <person name="Wang J."/>
            <person name="Sun H."/>
            <person name="Zhang C."/>
            <person name="Fan H."/>
            <person name="Li D."/>
            <person name="Dong L."/>
            <person name="Tao Y."/>
            <person name="Gao C."/>
            <person name="Wu H."/>
            <person name="Li Y."/>
            <person name="Cui Y."/>
            <person name="Guo X."/>
            <person name="Zheng S."/>
            <person name="Wang B."/>
            <person name="Yu K."/>
            <person name="Liang Q."/>
            <person name="Yang W."/>
            <person name="Lou X."/>
            <person name="Chen J."/>
            <person name="Feng M."/>
            <person name="Jian J."/>
            <person name="Zhang X."/>
            <person name="Luo G."/>
            <person name="Jiang Y."/>
            <person name="Liu J."/>
            <person name="Wang Z."/>
            <person name="Sha Y."/>
            <person name="Zhang B."/>
            <person name="Wu H."/>
            <person name="Tang D."/>
            <person name="Shen Q."/>
            <person name="Xue P."/>
            <person name="Zou S."/>
            <person name="Wang X."/>
            <person name="Liu X."/>
            <person name="Wang F."/>
            <person name="Yang Y."/>
            <person name="An X."/>
            <person name="Dong Z."/>
            <person name="Zhang K."/>
            <person name="Zhang X."/>
            <person name="Luo M.C."/>
            <person name="Dvorak J."/>
            <person name="Tong Y."/>
            <person name="Wang J."/>
            <person name="Yang H."/>
            <person name="Li Z."/>
            <person name="Wang D."/>
            <person name="Zhang A."/>
            <person name="Wang J."/>
        </authorList>
    </citation>
    <scope>NUCLEOTIDE SEQUENCE</scope>
    <source>
        <strain evidence="2">cv. G1812</strain>
    </source>
</reference>
<organism evidence="1 2">
    <name type="scientific">Triticum urartu</name>
    <name type="common">Red wild einkorn</name>
    <name type="synonym">Crithodium urartu</name>
    <dbReference type="NCBI Taxonomy" id="4572"/>
    <lineage>
        <taxon>Eukaryota</taxon>
        <taxon>Viridiplantae</taxon>
        <taxon>Streptophyta</taxon>
        <taxon>Embryophyta</taxon>
        <taxon>Tracheophyta</taxon>
        <taxon>Spermatophyta</taxon>
        <taxon>Magnoliopsida</taxon>
        <taxon>Liliopsida</taxon>
        <taxon>Poales</taxon>
        <taxon>Poaceae</taxon>
        <taxon>BOP clade</taxon>
        <taxon>Pooideae</taxon>
        <taxon>Triticodae</taxon>
        <taxon>Triticeae</taxon>
        <taxon>Triticinae</taxon>
        <taxon>Triticum</taxon>
    </lineage>
</organism>
<evidence type="ECO:0000313" key="2">
    <source>
        <dbReference type="Proteomes" id="UP000015106"/>
    </source>
</evidence>
<reference evidence="1" key="2">
    <citation type="submission" date="2018-03" db="EMBL/GenBank/DDBJ databases">
        <title>The Triticum urartu genome reveals the dynamic nature of wheat genome evolution.</title>
        <authorList>
            <person name="Ling H."/>
            <person name="Ma B."/>
            <person name="Shi X."/>
            <person name="Liu H."/>
            <person name="Dong L."/>
            <person name="Sun H."/>
            <person name="Cao Y."/>
            <person name="Gao Q."/>
            <person name="Zheng S."/>
            <person name="Li Y."/>
            <person name="Yu Y."/>
            <person name="Du H."/>
            <person name="Qi M."/>
            <person name="Li Y."/>
            <person name="Yu H."/>
            <person name="Cui Y."/>
            <person name="Wang N."/>
            <person name="Chen C."/>
            <person name="Wu H."/>
            <person name="Zhao Y."/>
            <person name="Zhang J."/>
            <person name="Li Y."/>
            <person name="Zhou W."/>
            <person name="Zhang B."/>
            <person name="Hu W."/>
            <person name="Eijk M."/>
            <person name="Tang J."/>
            <person name="Witsenboer H."/>
            <person name="Zhao S."/>
            <person name="Li Z."/>
            <person name="Zhang A."/>
            <person name="Wang D."/>
            <person name="Liang C."/>
        </authorList>
    </citation>
    <scope>NUCLEOTIDE SEQUENCE [LARGE SCALE GENOMIC DNA]</scope>
    <source>
        <strain evidence="1">cv. G1812</strain>
    </source>
</reference>
<dbReference type="AlphaFoldDB" id="A0A8R7R2W1"/>
<protein>
    <submittedName>
        <fullName evidence="1">Uncharacterized protein</fullName>
    </submittedName>
</protein>
<evidence type="ECO:0000313" key="1">
    <source>
        <dbReference type="EnsemblPlants" id="TuG1812G0700003125.01.T01.cds349849"/>
    </source>
</evidence>
<keyword evidence="2" id="KW-1185">Reference proteome</keyword>
<reference evidence="1" key="3">
    <citation type="submission" date="2022-06" db="UniProtKB">
        <authorList>
            <consortium name="EnsemblPlants"/>
        </authorList>
    </citation>
    <scope>IDENTIFICATION</scope>
</reference>
<proteinExistence type="predicted"/>
<name>A0A8R7R2W1_TRIUA</name>
<accession>A0A8R7R2W1</accession>
<dbReference type="Proteomes" id="UP000015106">
    <property type="component" value="Chromosome 7"/>
</dbReference>
<sequence length="32" mass="3676">MLCDIFSSDYSHECPKSVIIYTFANSLIFCDL</sequence>
<dbReference type="Gramene" id="TuG1812G0700003125.01.T01">
    <property type="protein sequence ID" value="TuG1812G0700003125.01.T01.cds349849"/>
    <property type="gene ID" value="TuG1812G0700003125.01"/>
</dbReference>
<dbReference type="EnsemblPlants" id="TuG1812G0700003125.01.T01">
    <property type="protein sequence ID" value="TuG1812G0700003125.01.T01.cds349849"/>
    <property type="gene ID" value="TuG1812G0700003125.01"/>
</dbReference>